<dbReference type="Proteomes" id="UP000683511">
    <property type="component" value="Chromosome"/>
</dbReference>
<dbReference type="InterPro" id="IPR052763">
    <property type="entry name" value="DnaJ_C4"/>
</dbReference>
<dbReference type="SUPFAM" id="SSF46565">
    <property type="entry name" value="Chaperone J-domain"/>
    <property type="match status" value="1"/>
</dbReference>
<dbReference type="SMART" id="SM00271">
    <property type="entry name" value="DnaJ"/>
    <property type="match status" value="1"/>
</dbReference>
<sequence length="228" mass="26574">MSDSNHYETLKVNPHASQAEIKQAYRRLVKLFHPDSNQETADHEEIIKINAAYEVLSDTQSRRNYDQTLQYSQKARVERQERTHTAQKRYKSTRQSGKDADEKVEEWLREVYQPVNRLLCNILNSLESQIEQLAADPFDDELIEEFQEYLTVCRHDLKLAQTTFRSLPNPPSLARAAAHIYYSLNQVGDGLEELEFFPLNYDDRYLHTGQELFRIAARLHCEAQASVG</sequence>
<keyword evidence="4" id="KW-1185">Reference proteome</keyword>
<proteinExistence type="predicted"/>
<dbReference type="PROSITE" id="PS50076">
    <property type="entry name" value="DNAJ_2"/>
    <property type="match status" value="1"/>
</dbReference>
<dbReference type="Pfam" id="PF00226">
    <property type="entry name" value="DnaJ"/>
    <property type="match status" value="1"/>
</dbReference>
<dbReference type="PANTHER" id="PTHR44825:SF1">
    <property type="entry name" value="DNAJ HOMOLOG SUBFAMILY C MEMBER 4"/>
    <property type="match status" value="1"/>
</dbReference>
<name>A0A975T6I7_9NOST</name>
<dbReference type="InterPro" id="IPR036869">
    <property type="entry name" value="J_dom_sf"/>
</dbReference>
<dbReference type="Gene3D" id="1.10.287.110">
    <property type="entry name" value="DnaJ domain"/>
    <property type="match status" value="1"/>
</dbReference>
<dbReference type="KEGG" id="rsin:B6N60_01678"/>
<dbReference type="PRINTS" id="PR00625">
    <property type="entry name" value="JDOMAIN"/>
</dbReference>
<feature type="region of interest" description="Disordered" evidence="1">
    <location>
        <begin position="72"/>
        <end position="99"/>
    </location>
</feature>
<accession>A0A975T6I7</accession>
<evidence type="ECO:0000313" key="3">
    <source>
        <dbReference type="EMBL" id="QXE22990.1"/>
    </source>
</evidence>
<dbReference type="InterPro" id="IPR001623">
    <property type="entry name" value="DnaJ_domain"/>
</dbReference>
<dbReference type="CDD" id="cd06257">
    <property type="entry name" value="DnaJ"/>
    <property type="match status" value="1"/>
</dbReference>
<dbReference type="RefSeq" id="WP_190609031.1">
    <property type="nucleotide sequence ID" value="NZ_CP021056.1"/>
</dbReference>
<gene>
    <name evidence="3" type="ORF">B6N60_01678</name>
</gene>
<feature type="compositionally biased region" description="Basic and acidic residues" evidence="1">
    <location>
        <begin position="75"/>
        <end position="84"/>
    </location>
</feature>
<dbReference type="PANTHER" id="PTHR44825">
    <property type="match status" value="1"/>
</dbReference>
<dbReference type="AlphaFoldDB" id="A0A975T6I7"/>
<evidence type="ECO:0000259" key="2">
    <source>
        <dbReference type="PROSITE" id="PS50076"/>
    </source>
</evidence>
<evidence type="ECO:0000313" key="4">
    <source>
        <dbReference type="Proteomes" id="UP000683511"/>
    </source>
</evidence>
<dbReference type="EMBL" id="CP021056">
    <property type="protein sequence ID" value="QXE22990.1"/>
    <property type="molecule type" value="Genomic_DNA"/>
</dbReference>
<evidence type="ECO:0000256" key="1">
    <source>
        <dbReference type="SAM" id="MobiDB-lite"/>
    </source>
</evidence>
<protein>
    <recommendedName>
        <fullName evidence="2">J domain-containing protein</fullName>
    </recommendedName>
</protein>
<organism evidence="3 4">
    <name type="scientific">Richelia sinica FACHB-800</name>
    <dbReference type="NCBI Taxonomy" id="1357546"/>
    <lineage>
        <taxon>Bacteria</taxon>
        <taxon>Bacillati</taxon>
        <taxon>Cyanobacteriota</taxon>
        <taxon>Cyanophyceae</taxon>
        <taxon>Nostocales</taxon>
        <taxon>Nostocaceae</taxon>
        <taxon>Richelia</taxon>
    </lineage>
</organism>
<reference evidence="3" key="1">
    <citation type="submission" date="2017-04" db="EMBL/GenBank/DDBJ databases">
        <title>Genome deletions in a multicellular cyanobacterial endosymbiont for morphological adaptation in marine diatoms.</title>
        <authorList>
            <person name="Wang Y."/>
            <person name="Gao H."/>
            <person name="Li R."/>
            <person name="Xu X."/>
        </authorList>
    </citation>
    <scope>NUCLEOTIDE SEQUENCE</scope>
    <source>
        <strain evidence="3">FACHB 800</strain>
    </source>
</reference>
<feature type="domain" description="J" evidence="2">
    <location>
        <begin position="5"/>
        <end position="69"/>
    </location>
</feature>